<sequence length="151" mass="18222">MRDNKYLEILLYDIWENHFCDVARPNLVTIKYGRFSKRQLGSIKLIKDVRTFNRYLKKYNYEKSAFEEETISLITLTKYFSYDYIPEHVVRSTIAHELCHYTHGFNSPLKKIYKHPHRGGIVKKELKRRDLLDIYLESKKWLSSNWISIIS</sequence>
<reference evidence="1 2" key="1">
    <citation type="journal article" date="2015" name="Nature">
        <title>rRNA introns, odd ribosomes, and small enigmatic genomes across a large radiation of phyla.</title>
        <authorList>
            <person name="Brown C.T."/>
            <person name="Hug L.A."/>
            <person name="Thomas B.C."/>
            <person name="Sharon I."/>
            <person name="Castelle C.J."/>
            <person name="Singh A."/>
            <person name="Wilkins M.J."/>
            <person name="Williams K.H."/>
            <person name="Banfield J.F."/>
        </authorList>
    </citation>
    <scope>NUCLEOTIDE SEQUENCE [LARGE SCALE GENOMIC DNA]</scope>
</reference>
<proteinExistence type="predicted"/>
<evidence type="ECO:0000313" key="2">
    <source>
        <dbReference type="Proteomes" id="UP000034488"/>
    </source>
</evidence>
<name>A0A0G0AVA7_9BACT</name>
<evidence type="ECO:0008006" key="3">
    <source>
        <dbReference type="Google" id="ProtNLM"/>
    </source>
</evidence>
<dbReference type="Proteomes" id="UP000034488">
    <property type="component" value="Unassembled WGS sequence"/>
</dbReference>
<organism evidence="1 2">
    <name type="scientific">candidate division WS6 bacterium GW2011_GWB1_33_6</name>
    <dbReference type="NCBI Taxonomy" id="1619088"/>
    <lineage>
        <taxon>Bacteria</taxon>
        <taxon>Candidatus Dojkabacteria</taxon>
    </lineage>
</organism>
<protein>
    <recommendedName>
        <fullName evidence="3">SprT-like domain-containing protein</fullName>
    </recommendedName>
</protein>
<gene>
    <name evidence="1" type="ORF">UR47_C0002G0003</name>
</gene>
<accession>A0A0G0AVA7</accession>
<dbReference type="EMBL" id="LBPI01000002">
    <property type="protein sequence ID" value="KKP55286.1"/>
    <property type="molecule type" value="Genomic_DNA"/>
</dbReference>
<evidence type="ECO:0000313" key="1">
    <source>
        <dbReference type="EMBL" id="KKP55286.1"/>
    </source>
</evidence>
<comment type="caution">
    <text evidence="1">The sequence shown here is derived from an EMBL/GenBank/DDBJ whole genome shotgun (WGS) entry which is preliminary data.</text>
</comment>
<dbReference type="AlphaFoldDB" id="A0A0G0AVA7"/>